<dbReference type="Proteomes" id="UP001390963">
    <property type="component" value="Unassembled WGS sequence"/>
</dbReference>
<dbReference type="EMBL" id="JAZBJM010000003">
    <property type="protein sequence ID" value="MEM0518098.1"/>
    <property type="molecule type" value="Genomic_DNA"/>
</dbReference>
<dbReference type="EMBL" id="JBANCF010000003">
    <property type="protein sequence ID" value="MEM0572970.1"/>
    <property type="molecule type" value="Genomic_DNA"/>
</dbReference>
<dbReference type="RefSeq" id="WP_342687113.1">
    <property type="nucleotide sequence ID" value="NZ_JAZBJM010000003.1"/>
</dbReference>
<reference evidence="2 5" key="1">
    <citation type="submission" date="2024-01" db="EMBL/GenBank/DDBJ databases">
        <title>Aequorivita flavus sp. nov., isolated from deep-sea sediment.</title>
        <authorList>
            <person name="Chen X."/>
        </authorList>
    </citation>
    <scope>NUCLEOTIDE SEQUENCE</scope>
    <source>
        <strain evidence="2">MCCC 1A16923</strain>
        <strain evidence="3 5">MCCC 1A16935</strain>
    </source>
</reference>
<evidence type="ECO:0008006" key="6">
    <source>
        <dbReference type="Google" id="ProtNLM"/>
    </source>
</evidence>
<comment type="caution">
    <text evidence="2">The sequence shown here is derived from an EMBL/GenBank/DDBJ whole genome shotgun (WGS) entry which is preliminary data.</text>
</comment>
<keyword evidence="1" id="KW-0732">Signal</keyword>
<name>A0AB35YW08_9FLAO</name>
<dbReference type="PROSITE" id="PS51257">
    <property type="entry name" value="PROKAR_LIPOPROTEIN"/>
    <property type="match status" value="1"/>
</dbReference>
<accession>A0AB35YW08</accession>
<dbReference type="Proteomes" id="UP001388259">
    <property type="component" value="Unassembled WGS sequence"/>
</dbReference>
<evidence type="ECO:0000313" key="5">
    <source>
        <dbReference type="Proteomes" id="UP001390963"/>
    </source>
</evidence>
<organism evidence="2 4">
    <name type="scientific">Aequorivita flava</name>
    <dbReference type="NCBI Taxonomy" id="3114371"/>
    <lineage>
        <taxon>Bacteria</taxon>
        <taxon>Pseudomonadati</taxon>
        <taxon>Bacteroidota</taxon>
        <taxon>Flavobacteriia</taxon>
        <taxon>Flavobacteriales</taxon>
        <taxon>Flavobacteriaceae</taxon>
        <taxon>Aequorivita</taxon>
    </lineage>
</organism>
<evidence type="ECO:0000256" key="1">
    <source>
        <dbReference type="SAM" id="SignalP"/>
    </source>
</evidence>
<evidence type="ECO:0000313" key="3">
    <source>
        <dbReference type="EMBL" id="MEM0572970.1"/>
    </source>
</evidence>
<keyword evidence="5" id="KW-1185">Reference proteome</keyword>
<protein>
    <recommendedName>
        <fullName evidence="6">Lipoprotein</fullName>
    </recommendedName>
</protein>
<feature type="signal peptide" evidence="1">
    <location>
        <begin position="1"/>
        <end position="20"/>
    </location>
</feature>
<sequence>MKLKLLFLFAFALTLIGCQFSETMVMNADGSGEMSVEVNLNEMMAFGGGAMLDSASVKVDTIIHMKQFLEEKRDSISKLSAAQQQKLKKMENFNVRVKMDSETSEMIYAISTNFKNVAEANDILNGLEQAGGMMPGDKTQAMKTTKEEGSQELIGVNYTFKNGVFKRDAYIKDKKMHKQQVDSLKQAEAFMGGSNYTIKYTFANKIKTTSNPEANFSADKKTVTVQTPFIEYFKNPDLLDLQVELEKQ</sequence>
<evidence type="ECO:0000313" key="2">
    <source>
        <dbReference type="EMBL" id="MEM0518098.1"/>
    </source>
</evidence>
<dbReference type="AlphaFoldDB" id="A0AB35YW08"/>
<gene>
    <name evidence="3" type="ORF">VZD24_05545</name>
    <name evidence="2" type="ORF">VZD85_07025</name>
</gene>
<evidence type="ECO:0000313" key="4">
    <source>
        <dbReference type="Proteomes" id="UP001388259"/>
    </source>
</evidence>
<feature type="chain" id="PRO_5044217901" description="Lipoprotein" evidence="1">
    <location>
        <begin position="21"/>
        <end position="248"/>
    </location>
</feature>
<proteinExistence type="predicted"/>